<gene>
    <name evidence="2" type="ORF">GM31_21230</name>
</gene>
<sequence length="98" mass="11620">MKFVWSRAAWKQLMRIDCRYRQRVKDRLVDIGDGNAPPPDIKRLSHPEGHFRLRVGDYRVIFEMQGELQDICYIVAVHRRTSTTYLHEECATYGCSVY</sequence>
<dbReference type="STRING" id="379893.GCA_001297775_03936"/>
<evidence type="ECO:0000313" key="3">
    <source>
        <dbReference type="Proteomes" id="UP000037393"/>
    </source>
</evidence>
<dbReference type="PANTHER" id="PTHR38813:SF1">
    <property type="entry name" value="TOXIN RELE1-RELATED"/>
    <property type="match status" value="1"/>
</dbReference>
<name>A0A0L0GLW6_9ENTR</name>
<dbReference type="InterPro" id="IPR052747">
    <property type="entry name" value="TA_system_RelE_toxin"/>
</dbReference>
<accession>A0A0L0GLW6</accession>
<evidence type="ECO:0000313" key="2">
    <source>
        <dbReference type="EMBL" id="KNC93080.1"/>
    </source>
</evidence>
<evidence type="ECO:0000256" key="1">
    <source>
        <dbReference type="ARBA" id="ARBA00022649"/>
    </source>
</evidence>
<comment type="caution">
    <text evidence="2">The sequence shown here is derived from an EMBL/GenBank/DDBJ whole genome shotgun (WGS) entry which is preliminary data.</text>
</comment>
<dbReference type="SUPFAM" id="SSF143011">
    <property type="entry name" value="RelE-like"/>
    <property type="match status" value="1"/>
</dbReference>
<dbReference type="Pfam" id="PF05016">
    <property type="entry name" value="ParE_toxin"/>
    <property type="match status" value="1"/>
</dbReference>
<dbReference type="Gene3D" id="3.30.2310.20">
    <property type="entry name" value="RelE-like"/>
    <property type="match status" value="1"/>
</dbReference>
<dbReference type="AlphaFoldDB" id="A0A0L0GLW6"/>
<dbReference type="InterPro" id="IPR007712">
    <property type="entry name" value="RelE/ParE_toxin"/>
</dbReference>
<proteinExistence type="predicted"/>
<dbReference type="EMBL" id="JNGI01000064">
    <property type="protein sequence ID" value="KNC93080.1"/>
    <property type="molecule type" value="Genomic_DNA"/>
</dbReference>
<protein>
    <submittedName>
        <fullName evidence="2">Plasmid stabilization protein</fullName>
    </submittedName>
</protein>
<keyword evidence="3" id="KW-1185">Reference proteome</keyword>
<dbReference type="PANTHER" id="PTHR38813">
    <property type="match status" value="1"/>
</dbReference>
<dbReference type="Proteomes" id="UP000037393">
    <property type="component" value="Unassembled WGS sequence"/>
</dbReference>
<dbReference type="RefSeq" id="WP_049849384.1">
    <property type="nucleotide sequence ID" value="NZ_JNGH01000101.1"/>
</dbReference>
<keyword evidence="1" id="KW-1277">Toxin-antitoxin system</keyword>
<reference evidence="2 3" key="1">
    <citation type="journal article" date="2015" name="Appl. Environ. Microbiol.">
        <title>The Enterobacterium Trabulsiella odontotermitis Presents Novel Adaptations Related to Its Association with Fungus-Growing Termites.</title>
        <authorList>
            <person name="Sapountzis P."/>
            <person name="Gruntjes T."/>
            <person name="Otani S."/>
            <person name="Estevez J."/>
            <person name="da Costa R.R."/>
            <person name="Plunkett G.3rd."/>
            <person name="Perna N.T."/>
            <person name="Poulsen M."/>
        </authorList>
    </citation>
    <scope>NUCLEOTIDE SEQUENCE [LARGE SCALE GENOMIC DNA]</scope>
    <source>
        <strain evidence="2 3">12</strain>
    </source>
</reference>
<dbReference type="OrthoDB" id="5570653at2"/>
<dbReference type="InterPro" id="IPR035093">
    <property type="entry name" value="RelE/ParE_toxin_dom_sf"/>
</dbReference>
<dbReference type="PATRIC" id="fig|379893.3.peg.1347"/>
<organism evidence="2 3">
    <name type="scientific">Trabulsiella odontotermitis</name>
    <dbReference type="NCBI Taxonomy" id="379893"/>
    <lineage>
        <taxon>Bacteria</taxon>
        <taxon>Pseudomonadati</taxon>
        <taxon>Pseudomonadota</taxon>
        <taxon>Gammaproteobacteria</taxon>
        <taxon>Enterobacterales</taxon>
        <taxon>Enterobacteriaceae</taxon>
        <taxon>Trabulsiella</taxon>
    </lineage>
</organism>